<feature type="region of interest" description="Disordered" evidence="1">
    <location>
        <begin position="1"/>
        <end position="49"/>
    </location>
</feature>
<organism evidence="2 3">
    <name type="scientific">Uncinocarpus reesii (strain UAMH 1704)</name>
    <dbReference type="NCBI Taxonomy" id="336963"/>
    <lineage>
        <taxon>Eukaryota</taxon>
        <taxon>Fungi</taxon>
        <taxon>Dikarya</taxon>
        <taxon>Ascomycota</taxon>
        <taxon>Pezizomycotina</taxon>
        <taxon>Eurotiomycetes</taxon>
        <taxon>Eurotiomycetidae</taxon>
        <taxon>Onygenales</taxon>
        <taxon>Onygenaceae</taxon>
        <taxon>Uncinocarpus</taxon>
    </lineage>
</organism>
<reference evidence="3" key="1">
    <citation type="journal article" date="2009" name="Genome Res.">
        <title>Comparative genomic analyses of the human fungal pathogens Coccidioides and their relatives.</title>
        <authorList>
            <person name="Sharpton T.J."/>
            <person name="Stajich J.E."/>
            <person name="Rounsley S.D."/>
            <person name="Gardner M.J."/>
            <person name="Wortman J.R."/>
            <person name="Jordar V.S."/>
            <person name="Maiti R."/>
            <person name="Kodira C.D."/>
            <person name="Neafsey D.E."/>
            <person name="Zeng Q."/>
            <person name="Hung C.-Y."/>
            <person name="McMahan C."/>
            <person name="Muszewska A."/>
            <person name="Grynberg M."/>
            <person name="Mandel M.A."/>
            <person name="Kellner E.M."/>
            <person name="Barker B.M."/>
            <person name="Galgiani J.N."/>
            <person name="Orbach M.J."/>
            <person name="Kirkland T.N."/>
            <person name="Cole G.T."/>
            <person name="Henn M.R."/>
            <person name="Birren B.W."/>
            <person name="Taylor J.W."/>
        </authorList>
    </citation>
    <scope>NUCLEOTIDE SEQUENCE [LARGE SCALE GENOMIC DNA]</scope>
    <source>
        <strain evidence="3">UAMH 1704</strain>
    </source>
</reference>
<dbReference type="EMBL" id="CH476616">
    <property type="protein sequence ID" value="EEP78799.1"/>
    <property type="molecule type" value="Genomic_DNA"/>
</dbReference>
<feature type="compositionally biased region" description="Basic residues" evidence="1">
    <location>
        <begin position="8"/>
        <end position="37"/>
    </location>
</feature>
<name>C4JLD7_UNCRE</name>
<keyword evidence="3" id="KW-1185">Reference proteome</keyword>
<dbReference type="AlphaFoldDB" id="C4JLD7"/>
<proteinExistence type="predicted"/>
<sequence length="49" mass="5769">MGCVKQSQGKKGKLEKVKRRRERRRGREKKKGLGRRIHSNESNNHLLLS</sequence>
<evidence type="ECO:0000256" key="1">
    <source>
        <dbReference type="SAM" id="MobiDB-lite"/>
    </source>
</evidence>
<dbReference type="Proteomes" id="UP000002058">
    <property type="component" value="Unassembled WGS sequence"/>
</dbReference>
<dbReference type="GeneID" id="8443778"/>
<evidence type="ECO:0000313" key="3">
    <source>
        <dbReference type="Proteomes" id="UP000002058"/>
    </source>
</evidence>
<dbReference type="HOGENOM" id="CLU_3144046_0_0_1"/>
<evidence type="ECO:0000313" key="2">
    <source>
        <dbReference type="EMBL" id="EEP78799.1"/>
    </source>
</evidence>
<dbReference type="InParanoid" id="C4JLD7"/>
<dbReference type="KEGG" id="ure:UREG_03645"/>
<dbReference type="VEuPathDB" id="FungiDB:UREG_03645"/>
<feature type="compositionally biased region" description="Polar residues" evidence="1">
    <location>
        <begin position="40"/>
        <end position="49"/>
    </location>
</feature>
<gene>
    <name evidence="2" type="ORF">UREG_03645</name>
</gene>
<protein>
    <submittedName>
        <fullName evidence="2">Uncharacterized protein</fullName>
    </submittedName>
</protein>
<dbReference type="RefSeq" id="XP_002544128.1">
    <property type="nucleotide sequence ID" value="XM_002544082.1"/>
</dbReference>
<accession>C4JLD7</accession>